<evidence type="ECO:0000256" key="3">
    <source>
        <dbReference type="ARBA" id="ARBA00022692"/>
    </source>
</evidence>
<feature type="transmembrane region" description="Helical" evidence="6">
    <location>
        <begin position="283"/>
        <end position="301"/>
    </location>
</feature>
<comment type="similarity">
    <text evidence="2">Belongs to the EamA transporter family.</text>
</comment>
<keyword evidence="9" id="KW-1185">Reference proteome</keyword>
<dbReference type="InterPro" id="IPR050638">
    <property type="entry name" value="AA-Vitamin_Transporters"/>
</dbReference>
<feature type="transmembrane region" description="Helical" evidence="6">
    <location>
        <begin position="168"/>
        <end position="190"/>
    </location>
</feature>
<feature type="domain" description="EamA" evidence="7">
    <location>
        <begin position="26"/>
        <end position="154"/>
    </location>
</feature>
<dbReference type="PANTHER" id="PTHR32322">
    <property type="entry name" value="INNER MEMBRANE TRANSPORTER"/>
    <property type="match status" value="1"/>
</dbReference>
<feature type="transmembrane region" description="Helical" evidence="6">
    <location>
        <begin position="258"/>
        <end position="277"/>
    </location>
</feature>
<evidence type="ECO:0000256" key="6">
    <source>
        <dbReference type="SAM" id="Phobius"/>
    </source>
</evidence>
<comment type="subcellular location">
    <subcellularLocation>
        <location evidence="1">Membrane</location>
        <topology evidence="1">Multi-pass membrane protein</topology>
    </subcellularLocation>
</comment>
<evidence type="ECO:0000256" key="5">
    <source>
        <dbReference type="ARBA" id="ARBA00023136"/>
    </source>
</evidence>
<dbReference type="InterPro" id="IPR000620">
    <property type="entry name" value="EamA_dom"/>
</dbReference>
<dbReference type="GO" id="GO:0016020">
    <property type="term" value="C:membrane"/>
    <property type="evidence" value="ECO:0007669"/>
    <property type="project" value="UniProtKB-SubCell"/>
</dbReference>
<feature type="transmembrane region" description="Helical" evidence="6">
    <location>
        <begin position="227"/>
        <end position="246"/>
    </location>
</feature>
<dbReference type="Pfam" id="PF00892">
    <property type="entry name" value="EamA"/>
    <property type="match status" value="2"/>
</dbReference>
<dbReference type="PANTHER" id="PTHR32322:SF2">
    <property type="entry name" value="EAMA DOMAIN-CONTAINING PROTEIN"/>
    <property type="match status" value="1"/>
</dbReference>
<keyword evidence="3 6" id="KW-0812">Transmembrane</keyword>
<evidence type="ECO:0000313" key="8">
    <source>
        <dbReference type="EMBL" id="RXQ96725.1"/>
    </source>
</evidence>
<protein>
    <submittedName>
        <fullName evidence="8">DMT family transporter</fullName>
    </submittedName>
</protein>
<name>A0A4Q1JP91_9BACT</name>
<feature type="domain" description="EamA" evidence="7">
    <location>
        <begin position="166"/>
        <end position="300"/>
    </location>
</feature>
<gene>
    <name evidence="8" type="ORF">EO244_03600</name>
</gene>
<dbReference type="SUPFAM" id="SSF103481">
    <property type="entry name" value="Multidrug resistance efflux transporter EmrE"/>
    <property type="match status" value="2"/>
</dbReference>
<feature type="transmembrane region" description="Helical" evidence="6">
    <location>
        <begin position="138"/>
        <end position="156"/>
    </location>
</feature>
<feature type="transmembrane region" description="Helical" evidence="6">
    <location>
        <begin position="197"/>
        <end position="215"/>
    </location>
</feature>
<keyword evidence="4 6" id="KW-1133">Transmembrane helix</keyword>
<feature type="transmembrane region" description="Helical" evidence="6">
    <location>
        <begin position="53"/>
        <end position="71"/>
    </location>
</feature>
<feature type="transmembrane region" description="Helical" evidence="6">
    <location>
        <begin position="113"/>
        <end position="131"/>
    </location>
</feature>
<evidence type="ECO:0000256" key="1">
    <source>
        <dbReference type="ARBA" id="ARBA00004141"/>
    </source>
</evidence>
<dbReference type="AlphaFoldDB" id="A0A4Q1JP91"/>
<keyword evidence="5 6" id="KW-0472">Membrane</keyword>
<proteinExistence type="inferred from homology"/>
<organism evidence="8 9">
    <name type="scientific">Ancylomarina salipaludis</name>
    <dbReference type="NCBI Taxonomy" id="2501299"/>
    <lineage>
        <taxon>Bacteria</taxon>
        <taxon>Pseudomonadati</taxon>
        <taxon>Bacteroidota</taxon>
        <taxon>Bacteroidia</taxon>
        <taxon>Marinilabiliales</taxon>
        <taxon>Marinifilaceae</taxon>
        <taxon>Ancylomarina</taxon>
    </lineage>
</organism>
<reference evidence="8 9" key="1">
    <citation type="submission" date="2019-01" db="EMBL/GenBank/DDBJ databases">
        <title>Ancylomarina salipaludis sp. nov., isolated from a salt marsh.</title>
        <authorList>
            <person name="Yoon J.-H."/>
        </authorList>
    </citation>
    <scope>NUCLEOTIDE SEQUENCE [LARGE SCALE GENOMIC DNA]</scope>
    <source>
        <strain evidence="8 9">SHSM-M15</strain>
    </source>
</reference>
<evidence type="ECO:0000256" key="4">
    <source>
        <dbReference type="ARBA" id="ARBA00022989"/>
    </source>
</evidence>
<dbReference type="InterPro" id="IPR037185">
    <property type="entry name" value="EmrE-like"/>
</dbReference>
<sequence>MQSGNRKLITENRRQNMLQDKYKNWLLLLLVSFIWGSPYILREIALKSFSHSQVAAFQVFLSFVLFLPLIFKNFKKLSKDNIGPLLLSGLAGNIGPSFFFAKAQTLINSSTAGMLNAMLPSITLILAILLFKSKSNRNMLLGISLGLIGSCIIALTGDSLGSTQVMGVFYVFMAILSVAVSINLISFALLKLNGVEIASLAFLFVGPMAGIFLLTTDLQSVIHSENFTQSAAMLALLAVLTFFGVIFYNQLIKRSSHVFAASIAYLIPVVALFWGITIGGDQISISQILAICLILVGVNLTHR</sequence>
<evidence type="ECO:0000259" key="7">
    <source>
        <dbReference type="Pfam" id="PF00892"/>
    </source>
</evidence>
<evidence type="ECO:0000313" key="9">
    <source>
        <dbReference type="Proteomes" id="UP000289703"/>
    </source>
</evidence>
<feature type="transmembrane region" description="Helical" evidence="6">
    <location>
        <begin position="83"/>
        <end position="101"/>
    </location>
</feature>
<feature type="transmembrane region" description="Helical" evidence="6">
    <location>
        <begin position="22"/>
        <end position="41"/>
    </location>
</feature>
<dbReference type="Proteomes" id="UP000289703">
    <property type="component" value="Unassembled WGS sequence"/>
</dbReference>
<dbReference type="EMBL" id="SAXA01000002">
    <property type="protein sequence ID" value="RXQ96725.1"/>
    <property type="molecule type" value="Genomic_DNA"/>
</dbReference>
<comment type="caution">
    <text evidence="8">The sequence shown here is derived from an EMBL/GenBank/DDBJ whole genome shotgun (WGS) entry which is preliminary data.</text>
</comment>
<dbReference type="OrthoDB" id="1117213at2"/>
<evidence type="ECO:0000256" key="2">
    <source>
        <dbReference type="ARBA" id="ARBA00007362"/>
    </source>
</evidence>
<accession>A0A4Q1JP91</accession>